<evidence type="ECO:0000259" key="1">
    <source>
        <dbReference type="PROSITE" id="PS51184"/>
    </source>
</evidence>
<dbReference type="AlphaFoldDB" id="A0A918RXC2"/>
<dbReference type="SUPFAM" id="SSF51197">
    <property type="entry name" value="Clavaminate synthase-like"/>
    <property type="match status" value="1"/>
</dbReference>
<dbReference type="EMBL" id="BMXA01000004">
    <property type="protein sequence ID" value="GHA14620.1"/>
    <property type="molecule type" value="Genomic_DNA"/>
</dbReference>
<evidence type="ECO:0000313" key="3">
    <source>
        <dbReference type="Proteomes" id="UP000614811"/>
    </source>
</evidence>
<sequence>MTHKINTQPVPRCAGLSTEEFVGDYKDPQQPVILPDLTRDWVAHEKWSLAYLKQVAGEQIVPVYSSLPAKGKQHQHAAERHLRLADYLDLLEAGENDLRMFFYNLLENVPRMLADFDYPDLGMKFFRRLPVLFVGGRGAKVQMHYDIDLANLVLCHFGGPKRVLLIPPEQTHLMYKVPFSFSALHAVDFDQPDFEAYPALAHLQGQVAHLQHGDALFIPSGYWHFIEYQDIGFSMTLRSMPTRFQDRATLLKNIFVTRTVEGVMRRVLGQRWNDRNERLAVTHTHRALARQQALFSK</sequence>
<keyword evidence="3" id="KW-1185">Reference proteome</keyword>
<dbReference type="Gene3D" id="2.60.120.650">
    <property type="entry name" value="Cupin"/>
    <property type="match status" value="1"/>
</dbReference>
<reference evidence="2" key="2">
    <citation type="submission" date="2020-09" db="EMBL/GenBank/DDBJ databases">
        <authorList>
            <person name="Sun Q."/>
            <person name="Kim S."/>
        </authorList>
    </citation>
    <scope>NUCLEOTIDE SEQUENCE</scope>
    <source>
        <strain evidence="2">KCTC 12711</strain>
    </source>
</reference>
<gene>
    <name evidence="2" type="ORF">GCM10008090_25530</name>
</gene>
<dbReference type="PROSITE" id="PS51184">
    <property type="entry name" value="JMJC"/>
    <property type="match status" value="1"/>
</dbReference>
<organism evidence="2 3">
    <name type="scientific">Arenicella chitinivorans</name>
    <dbReference type="NCBI Taxonomy" id="1329800"/>
    <lineage>
        <taxon>Bacteria</taxon>
        <taxon>Pseudomonadati</taxon>
        <taxon>Pseudomonadota</taxon>
        <taxon>Gammaproteobacteria</taxon>
        <taxon>Arenicellales</taxon>
        <taxon>Arenicellaceae</taxon>
        <taxon>Arenicella</taxon>
    </lineage>
</organism>
<dbReference type="Pfam" id="PF13621">
    <property type="entry name" value="Cupin_8"/>
    <property type="match status" value="1"/>
</dbReference>
<proteinExistence type="predicted"/>
<dbReference type="PANTHER" id="PTHR12461:SF105">
    <property type="entry name" value="HYPOXIA-INDUCIBLE FACTOR 1-ALPHA INHIBITOR"/>
    <property type="match status" value="1"/>
</dbReference>
<feature type="domain" description="JmjC" evidence="1">
    <location>
        <begin position="80"/>
        <end position="256"/>
    </location>
</feature>
<dbReference type="InterPro" id="IPR003347">
    <property type="entry name" value="JmjC_dom"/>
</dbReference>
<protein>
    <recommendedName>
        <fullName evidence="1">JmjC domain-containing protein</fullName>
    </recommendedName>
</protein>
<dbReference type="PANTHER" id="PTHR12461">
    <property type="entry name" value="HYPOXIA-INDUCIBLE FACTOR 1 ALPHA INHIBITOR-RELATED"/>
    <property type="match status" value="1"/>
</dbReference>
<comment type="caution">
    <text evidence="2">The sequence shown here is derived from an EMBL/GenBank/DDBJ whole genome shotgun (WGS) entry which is preliminary data.</text>
</comment>
<dbReference type="Proteomes" id="UP000614811">
    <property type="component" value="Unassembled WGS sequence"/>
</dbReference>
<accession>A0A918RXC2</accession>
<reference evidence="2" key="1">
    <citation type="journal article" date="2014" name="Int. J. Syst. Evol. Microbiol.">
        <title>Complete genome sequence of Corynebacterium casei LMG S-19264T (=DSM 44701T), isolated from a smear-ripened cheese.</title>
        <authorList>
            <consortium name="US DOE Joint Genome Institute (JGI-PGF)"/>
            <person name="Walter F."/>
            <person name="Albersmeier A."/>
            <person name="Kalinowski J."/>
            <person name="Ruckert C."/>
        </authorList>
    </citation>
    <scope>NUCLEOTIDE SEQUENCE</scope>
    <source>
        <strain evidence="2">KCTC 12711</strain>
    </source>
</reference>
<evidence type="ECO:0000313" key="2">
    <source>
        <dbReference type="EMBL" id="GHA14620.1"/>
    </source>
</evidence>
<dbReference type="RefSeq" id="WP_229794283.1">
    <property type="nucleotide sequence ID" value="NZ_BMXA01000004.1"/>
</dbReference>
<dbReference type="InterPro" id="IPR041667">
    <property type="entry name" value="Cupin_8"/>
</dbReference>
<name>A0A918RXC2_9GAMM</name>